<accession>K1LXJ7</accession>
<evidence type="ECO:0000313" key="1">
    <source>
        <dbReference type="EMBL" id="EKB48924.1"/>
    </source>
</evidence>
<reference evidence="1 2" key="1">
    <citation type="journal article" date="2012" name="J. Bacteriol.">
        <title>Draft Genome Sequence of Cecembia lonarensis Strain LW9T, Isolated from Lonar Lake, a Haloalkaline Lake in India.</title>
        <authorList>
            <person name="Shivaji S."/>
            <person name="Ara S."/>
            <person name="Singh A."/>
            <person name="Pinnaka A.K."/>
        </authorList>
    </citation>
    <scope>NUCLEOTIDE SEQUENCE [LARGE SCALE GENOMIC DNA]</scope>
    <source>
        <strain evidence="1 2">LW9</strain>
    </source>
</reference>
<organism evidence="1 2">
    <name type="scientific">Cecembia lonarensis (strain CCUG 58316 / KCTC 22772 / LW9)</name>
    <dbReference type="NCBI Taxonomy" id="1225176"/>
    <lineage>
        <taxon>Bacteria</taxon>
        <taxon>Pseudomonadati</taxon>
        <taxon>Bacteroidota</taxon>
        <taxon>Cytophagia</taxon>
        <taxon>Cytophagales</taxon>
        <taxon>Cyclobacteriaceae</taxon>
        <taxon>Cecembia</taxon>
    </lineage>
</organism>
<dbReference type="PATRIC" id="fig|1225176.3.peg.2657"/>
<dbReference type="OrthoDB" id="1059469at2"/>
<keyword evidence="2" id="KW-1185">Reference proteome</keyword>
<evidence type="ECO:0000313" key="2">
    <source>
        <dbReference type="Proteomes" id="UP000004478"/>
    </source>
</evidence>
<dbReference type="AlphaFoldDB" id="K1LXJ7"/>
<name>K1LXJ7_CECL9</name>
<proteinExistence type="predicted"/>
<sequence length="544" mass="64192">MRTLISILLLLFMVIHHTMGQLQFIERLEVETKFQENDYMILQQQDGIIAFRAQPERGFNLRSKFQYFTADINLRASDIKEVRIKDNFDLIGYDLEGNLLYALMQKGTTATSERYLLEINLDTEEANEISLENIYPMDLKEFFVLNKKAVFLGTADFRPMLQIFDMEANNVFTVQGIYGKETLVIQLRKDSELGIIDALVSKRDKYKTKQVSIFSFDQDGSKVREINIEKLQDSNTEIVEGMLTPIDNYQQSLIGTFGQRKREAYQGIYIAEINEFGEFEIKYYTLEDFPNFYNYLNERQQEKKWRDLERRFSKGKTTSIKPVFSAREVITTDRGYLIYSDKFNATNPRYIPRDGVYANDAYRFNPNRRYFDGMNYGPAYGSQLFNNYRYGPFSWQQEAEYRFISAYMIYIDKEEQVIWDNAFNLGNRVTSIPGKYGELSFDGIKIHFLYLDGIQIYMSYMKDGEIHFENESFEIDLVNENERIRDTQEISLQLSWWYDNFYLLSGKQRVRFMGESGREETKEVFFITKIAVDGDKFVPENESP</sequence>
<comment type="caution">
    <text evidence="1">The sequence shown here is derived from an EMBL/GenBank/DDBJ whole genome shotgun (WGS) entry which is preliminary data.</text>
</comment>
<dbReference type="RefSeq" id="WP_009185516.1">
    <property type="nucleotide sequence ID" value="NZ_AMGM01000038.1"/>
</dbReference>
<protein>
    <submittedName>
        <fullName evidence="1">Uncharacterized protein</fullName>
    </submittedName>
</protein>
<dbReference type="EMBL" id="AMGM01000038">
    <property type="protein sequence ID" value="EKB48924.1"/>
    <property type="molecule type" value="Genomic_DNA"/>
</dbReference>
<dbReference type="Proteomes" id="UP000004478">
    <property type="component" value="Unassembled WGS sequence"/>
</dbReference>
<gene>
    <name evidence="1" type="ORF">B879_02492</name>
</gene>